<comment type="caution">
    <text evidence="2">The sequence shown here is derived from an EMBL/GenBank/DDBJ whole genome shotgun (WGS) entry which is preliminary data.</text>
</comment>
<evidence type="ECO:0008006" key="3">
    <source>
        <dbReference type="Google" id="ProtNLM"/>
    </source>
</evidence>
<feature type="coiled-coil region" evidence="1">
    <location>
        <begin position="53"/>
        <end position="108"/>
    </location>
</feature>
<dbReference type="EMBL" id="BARW01032597">
    <property type="protein sequence ID" value="GAJ14704.1"/>
    <property type="molecule type" value="Genomic_DNA"/>
</dbReference>
<reference evidence="2" key="1">
    <citation type="journal article" date="2014" name="Front. Microbiol.">
        <title>High frequency of phylogenetically diverse reductive dehalogenase-homologous genes in deep subseafloor sedimentary metagenomes.</title>
        <authorList>
            <person name="Kawai M."/>
            <person name="Futagami T."/>
            <person name="Toyoda A."/>
            <person name="Takaki Y."/>
            <person name="Nishi S."/>
            <person name="Hori S."/>
            <person name="Arai W."/>
            <person name="Tsubouchi T."/>
            <person name="Morono Y."/>
            <person name="Uchiyama I."/>
            <person name="Ito T."/>
            <person name="Fujiyama A."/>
            <person name="Inagaki F."/>
            <person name="Takami H."/>
        </authorList>
    </citation>
    <scope>NUCLEOTIDE SEQUENCE</scope>
    <source>
        <strain evidence="2">Expedition CK06-06</strain>
    </source>
</reference>
<evidence type="ECO:0000256" key="1">
    <source>
        <dbReference type="SAM" id="Coils"/>
    </source>
</evidence>
<dbReference type="AlphaFoldDB" id="X1UB29"/>
<protein>
    <recommendedName>
        <fullName evidence="3">Zinc-ribbon domain-containing protein</fullName>
    </recommendedName>
</protein>
<gene>
    <name evidence="2" type="ORF">S12H4_51560</name>
</gene>
<sequence>MKDTDFEREVLMARAARMEPGRCVLCKHLNPPDSNYCVKCGLNLKDPLKFSTIKDLEEKYGELLGSIVDLQKTLGNVMELVTKLMNAFEKVLQRIKELELRIKNLEGAEG</sequence>
<proteinExistence type="predicted"/>
<keyword evidence="1" id="KW-0175">Coiled coil</keyword>
<accession>X1UB29</accession>
<name>X1UB29_9ZZZZ</name>
<organism evidence="2">
    <name type="scientific">marine sediment metagenome</name>
    <dbReference type="NCBI Taxonomy" id="412755"/>
    <lineage>
        <taxon>unclassified sequences</taxon>
        <taxon>metagenomes</taxon>
        <taxon>ecological metagenomes</taxon>
    </lineage>
</organism>
<evidence type="ECO:0000313" key="2">
    <source>
        <dbReference type="EMBL" id="GAJ14704.1"/>
    </source>
</evidence>